<sequence>MKNRKFVLVMFILIGILVLKKVNDDRVDANVGAQASMHD</sequence>
<keyword evidence="2" id="KW-1185">Reference proteome</keyword>
<dbReference type="EMBL" id="FRAA01000005">
    <property type="protein sequence ID" value="SHK44681.1"/>
    <property type="molecule type" value="Genomic_DNA"/>
</dbReference>
<protein>
    <submittedName>
        <fullName evidence="1">Uncharacterized protein</fullName>
    </submittedName>
</protein>
<dbReference type="STRING" id="156994.SAMN04488028_10537"/>
<proteinExistence type="predicted"/>
<name>A0A1M6SIW6_REIAG</name>
<organism evidence="1 2">
    <name type="scientific">Reichenbachiella agariperforans</name>
    <dbReference type="NCBI Taxonomy" id="156994"/>
    <lineage>
        <taxon>Bacteria</taxon>
        <taxon>Pseudomonadati</taxon>
        <taxon>Bacteroidota</taxon>
        <taxon>Cytophagia</taxon>
        <taxon>Cytophagales</taxon>
        <taxon>Reichenbachiellaceae</taxon>
        <taxon>Reichenbachiella</taxon>
    </lineage>
</organism>
<evidence type="ECO:0000313" key="2">
    <source>
        <dbReference type="Proteomes" id="UP000184474"/>
    </source>
</evidence>
<accession>A0A1M6SIW6</accession>
<evidence type="ECO:0000313" key="1">
    <source>
        <dbReference type="EMBL" id="SHK44681.1"/>
    </source>
</evidence>
<gene>
    <name evidence="1" type="ORF">SAMN04488028_10537</name>
</gene>
<dbReference type="Proteomes" id="UP000184474">
    <property type="component" value="Unassembled WGS sequence"/>
</dbReference>
<dbReference type="AlphaFoldDB" id="A0A1M6SIW6"/>
<reference evidence="2" key="1">
    <citation type="submission" date="2016-11" db="EMBL/GenBank/DDBJ databases">
        <authorList>
            <person name="Varghese N."/>
            <person name="Submissions S."/>
        </authorList>
    </citation>
    <scope>NUCLEOTIDE SEQUENCE [LARGE SCALE GENOMIC DNA]</scope>
    <source>
        <strain evidence="2">DSM 26134</strain>
    </source>
</reference>